<evidence type="ECO:0000313" key="2">
    <source>
        <dbReference type="EMBL" id="ALA68353.1"/>
    </source>
</evidence>
<gene>
    <name evidence="2" type="ORF">CLAC_00705</name>
</gene>
<keyword evidence="1" id="KW-0812">Transmembrane</keyword>
<keyword evidence="1" id="KW-0472">Membrane</keyword>
<dbReference type="Proteomes" id="UP000058446">
    <property type="component" value="Chromosome"/>
</dbReference>
<name>A0A0K2H343_9CORY</name>
<feature type="transmembrane region" description="Helical" evidence="1">
    <location>
        <begin position="7"/>
        <end position="26"/>
    </location>
</feature>
<reference evidence="2 3" key="1">
    <citation type="submission" date="2013-10" db="EMBL/GenBank/DDBJ databases">
        <title>Complete genome sequence of Corynebacterium lactis DSM 45799(T), isolated from raw cow milk.</title>
        <authorList>
            <person name="Ruckert C."/>
            <person name="Albersmeier A."/>
            <person name="Lipski A."/>
            <person name="Kalinowski J."/>
        </authorList>
    </citation>
    <scope>NUCLEOTIDE SEQUENCE [LARGE SCALE GENOMIC DNA]</scope>
    <source>
        <strain evidence="2 3">RW2-5</strain>
    </source>
</reference>
<keyword evidence="1" id="KW-1133">Transmembrane helix</keyword>
<evidence type="ECO:0000313" key="3">
    <source>
        <dbReference type="Proteomes" id="UP000058446"/>
    </source>
</evidence>
<accession>A0A0K2H343</accession>
<protein>
    <submittedName>
        <fullName evidence="2">Uncharacterized protein</fullName>
    </submittedName>
</protein>
<organism evidence="2 3">
    <name type="scientific">Corynebacterium lactis RW2-5</name>
    <dbReference type="NCBI Taxonomy" id="1408189"/>
    <lineage>
        <taxon>Bacteria</taxon>
        <taxon>Bacillati</taxon>
        <taxon>Actinomycetota</taxon>
        <taxon>Actinomycetes</taxon>
        <taxon>Mycobacteriales</taxon>
        <taxon>Corynebacteriaceae</taxon>
        <taxon>Corynebacterium</taxon>
    </lineage>
</organism>
<dbReference type="KEGG" id="clw:CLAC_00705"/>
<feature type="transmembrane region" description="Helical" evidence="1">
    <location>
        <begin position="60"/>
        <end position="84"/>
    </location>
</feature>
<dbReference type="AlphaFoldDB" id="A0A0K2H343"/>
<dbReference type="PROSITE" id="PS51257">
    <property type="entry name" value="PROKAR_LIPOPROTEIN"/>
    <property type="match status" value="1"/>
</dbReference>
<dbReference type="EMBL" id="CP006841">
    <property type="protein sequence ID" value="ALA68353.1"/>
    <property type="molecule type" value="Genomic_DNA"/>
</dbReference>
<dbReference type="PATRIC" id="fig|1408189.4.peg.139"/>
<feature type="transmembrane region" description="Helical" evidence="1">
    <location>
        <begin position="32"/>
        <end position="53"/>
    </location>
</feature>
<sequence length="85" mass="8879">MKHFRNASVAALSFALACYVGLFFVSTALSDAWTIPLAIGVFGFGLIGFLTALKARSNSLVITTALITFALLPLTYALAVVLGAP</sequence>
<proteinExistence type="predicted"/>
<keyword evidence="3" id="KW-1185">Reference proteome</keyword>
<evidence type="ECO:0000256" key="1">
    <source>
        <dbReference type="SAM" id="Phobius"/>
    </source>
</evidence>
<dbReference type="RefSeq" id="WP_053411277.1">
    <property type="nucleotide sequence ID" value="NZ_CP006841.1"/>
</dbReference>